<evidence type="ECO:0000313" key="1">
    <source>
        <dbReference type="EMBL" id="BAE87862.1"/>
    </source>
</evidence>
<organism evidence="1">
    <name type="scientific">Macaca fascicularis</name>
    <name type="common">Crab-eating macaque</name>
    <name type="synonym">Cynomolgus monkey</name>
    <dbReference type="NCBI Taxonomy" id="9541"/>
    <lineage>
        <taxon>Eukaryota</taxon>
        <taxon>Metazoa</taxon>
        <taxon>Chordata</taxon>
        <taxon>Craniata</taxon>
        <taxon>Vertebrata</taxon>
        <taxon>Euteleostomi</taxon>
        <taxon>Mammalia</taxon>
        <taxon>Eutheria</taxon>
        <taxon>Euarchontoglires</taxon>
        <taxon>Primates</taxon>
        <taxon>Haplorrhini</taxon>
        <taxon>Catarrhini</taxon>
        <taxon>Cercopithecidae</taxon>
        <taxon>Cercopithecinae</taxon>
        <taxon>Macaca</taxon>
    </lineage>
</organism>
<sequence length="112" mass="11992">MSCRAVSTAQPSPTSARPGALLAWSIWALPLGPLPASRQDGACLVPLGARLLMCPACARHAALHLSLPGRLHRHRGAHRPGLCAWERAGDLGGEGEPYRLRLPHPEVPRHLP</sequence>
<dbReference type="AlphaFoldDB" id="I7GJY6"/>
<name>I7GJY6_MACFA</name>
<dbReference type="EMBL" id="AB170799">
    <property type="protein sequence ID" value="BAE87862.1"/>
    <property type="molecule type" value="mRNA"/>
</dbReference>
<keyword evidence="1" id="KW-0675">Receptor</keyword>
<protein>
    <submittedName>
        <fullName evidence="1">Macaca fascicularis brain cDNA clone: QorA-10159, similar to human adenosine A1 receptor (ADORA1), mRNA, RefSeq: NM_000674.1</fullName>
    </submittedName>
</protein>
<proteinExistence type="evidence at transcript level"/>
<accession>I7GJY6</accession>
<reference evidence="1" key="1">
    <citation type="journal article" date="2007" name="PLoS Biol.">
        <title>Rate of evolution in brain-expressed genes in humans and other primates.</title>
        <authorList>
            <person name="Wang H.-Y."/>
            <person name="Chien H.-C."/>
            <person name="Osada N."/>
            <person name="Hashimoto K."/>
            <person name="Sugano S."/>
            <person name="Gojobori T."/>
            <person name="Chou C.-K."/>
            <person name="Tsai S.-F."/>
            <person name="Wu C.-I."/>
            <person name="Shen C.-K.J."/>
        </authorList>
    </citation>
    <scope>NUCLEOTIDE SEQUENCE</scope>
</reference>